<dbReference type="PANTHER" id="PTHR33375:SF8">
    <property type="entry name" value="NUCLEOID OCCLUSION PROTEIN"/>
    <property type="match status" value="1"/>
</dbReference>
<dbReference type="GO" id="GO:0003677">
    <property type="term" value="F:DNA binding"/>
    <property type="evidence" value="ECO:0007669"/>
    <property type="project" value="UniProtKB-KW"/>
</dbReference>
<dbReference type="InterPro" id="IPR004437">
    <property type="entry name" value="ParB/RepB/Spo0J"/>
</dbReference>
<feature type="domain" description="ParB-like N-terminal" evidence="4">
    <location>
        <begin position="13"/>
        <end position="102"/>
    </location>
</feature>
<name>A0A948T1D1_9FIRM</name>
<dbReference type="InterPro" id="IPR050336">
    <property type="entry name" value="Chromosome_partition/occlusion"/>
</dbReference>
<keyword evidence="3" id="KW-0238">DNA-binding</keyword>
<comment type="similarity">
    <text evidence="2">Belongs to the ParB family.</text>
</comment>
<organism evidence="5 6">
    <name type="scientific">Candidatus Allofournierella pullistercoris</name>
    <dbReference type="NCBI Taxonomy" id="2838597"/>
    <lineage>
        <taxon>Bacteria</taxon>
        <taxon>Bacillati</taxon>
        <taxon>Bacillota</taxon>
        <taxon>Clostridia</taxon>
        <taxon>Eubacteriales</taxon>
        <taxon>Oscillospiraceae</taxon>
        <taxon>Allofournierella</taxon>
    </lineage>
</organism>
<dbReference type="InterPro" id="IPR003115">
    <property type="entry name" value="ParB_N"/>
</dbReference>
<protein>
    <submittedName>
        <fullName evidence="5">ParB/RepB/Spo0J family partition protein</fullName>
    </submittedName>
</protein>
<dbReference type="PANTHER" id="PTHR33375">
    <property type="entry name" value="CHROMOSOME-PARTITIONING PROTEIN PARB-RELATED"/>
    <property type="match status" value="1"/>
</dbReference>
<gene>
    <name evidence="5" type="ORF">H9882_02605</name>
</gene>
<dbReference type="GO" id="GO:0009295">
    <property type="term" value="C:nucleoid"/>
    <property type="evidence" value="ECO:0007669"/>
    <property type="project" value="UniProtKB-SubCell"/>
</dbReference>
<dbReference type="Gene3D" id="1.10.10.2830">
    <property type="match status" value="1"/>
</dbReference>
<dbReference type="GO" id="GO:0005694">
    <property type="term" value="C:chromosome"/>
    <property type="evidence" value="ECO:0007669"/>
    <property type="project" value="TreeGrafter"/>
</dbReference>
<dbReference type="Gene3D" id="3.90.1530.30">
    <property type="match status" value="1"/>
</dbReference>
<reference evidence="5" key="2">
    <citation type="submission" date="2021-04" db="EMBL/GenBank/DDBJ databases">
        <authorList>
            <person name="Gilroy R."/>
        </authorList>
    </citation>
    <scope>NUCLEOTIDE SEQUENCE</scope>
    <source>
        <strain evidence="5">B5_2728</strain>
    </source>
</reference>
<dbReference type="FunFam" id="1.10.10.2830:FF:000001">
    <property type="entry name" value="Chromosome partitioning protein ParB"/>
    <property type="match status" value="1"/>
</dbReference>
<proteinExistence type="inferred from homology"/>
<evidence type="ECO:0000256" key="3">
    <source>
        <dbReference type="ARBA" id="ARBA00023125"/>
    </source>
</evidence>
<dbReference type="SUPFAM" id="SSF110849">
    <property type="entry name" value="ParB/Sulfiredoxin"/>
    <property type="match status" value="1"/>
</dbReference>
<dbReference type="NCBIfam" id="TIGR00180">
    <property type="entry name" value="parB_part"/>
    <property type="match status" value="1"/>
</dbReference>
<evidence type="ECO:0000313" key="6">
    <source>
        <dbReference type="Proteomes" id="UP000713596"/>
    </source>
</evidence>
<evidence type="ECO:0000256" key="1">
    <source>
        <dbReference type="ARBA" id="ARBA00004453"/>
    </source>
</evidence>
<dbReference type="Pfam" id="PF17762">
    <property type="entry name" value="HTH_ParB"/>
    <property type="match status" value="1"/>
</dbReference>
<dbReference type="EMBL" id="JAHLFP010000018">
    <property type="protein sequence ID" value="MBU3805767.1"/>
    <property type="molecule type" value="Genomic_DNA"/>
</dbReference>
<dbReference type="Proteomes" id="UP000713596">
    <property type="component" value="Unassembled WGS sequence"/>
</dbReference>
<accession>A0A948T1D1</accession>
<dbReference type="InterPro" id="IPR036086">
    <property type="entry name" value="ParB/Sulfiredoxin_sf"/>
</dbReference>
<dbReference type="GO" id="GO:0007059">
    <property type="term" value="P:chromosome segregation"/>
    <property type="evidence" value="ECO:0007669"/>
    <property type="project" value="TreeGrafter"/>
</dbReference>
<dbReference type="SUPFAM" id="SSF109709">
    <property type="entry name" value="KorB DNA-binding domain-like"/>
    <property type="match status" value="1"/>
</dbReference>
<dbReference type="InterPro" id="IPR041468">
    <property type="entry name" value="HTH_ParB/Spo0J"/>
</dbReference>
<dbReference type="Pfam" id="PF02195">
    <property type="entry name" value="ParB_N"/>
    <property type="match status" value="1"/>
</dbReference>
<evidence type="ECO:0000256" key="2">
    <source>
        <dbReference type="ARBA" id="ARBA00006295"/>
    </source>
</evidence>
<reference evidence="5" key="1">
    <citation type="journal article" date="2021" name="PeerJ">
        <title>Extensive microbial diversity within the chicken gut microbiome revealed by metagenomics and culture.</title>
        <authorList>
            <person name="Gilroy R."/>
            <person name="Ravi A."/>
            <person name="Getino M."/>
            <person name="Pursley I."/>
            <person name="Horton D.L."/>
            <person name="Alikhan N.F."/>
            <person name="Baker D."/>
            <person name="Gharbi K."/>
            <person name="Hall N."/>
            <person name="Watson M."/>
            <person name="Adriaenssens E.M."/>
            <person name="Foster-Nyarko E."/>
            <person name="Jarju S."/>
            <person name="Secka A."/>
            <person name="Antonio M."/>
            <person name="Oren A."/>
            <person name="Chaudhuri R.R."/>
            <person name="La Ragione R."/>
            <person name="Hildebrand F."/>
            <person name="Pallen M.J."/>
        </authorList>
    </citation>
    <scope>NUCLEOTIDE SEQUENCE</scope>
    <source>
        <strain evidence="5">B5_2728</strain>
    </source>
</reference>
<dbReference type="GO" id="GO:0045881">
    <property type="term" value="P:positive regulation of sporulation resulting in formation of a cellular spore"/>
    <property type="evidence" value="ECO:0007669"/>
    <property type="project" value="TreeGrafter"/>
</dbReference>
<comment type="subcellular location">
    <subcellularLocation>
        <location evidence="1">Cytoplasm</location>
        <location evidence="1">Nucleoid</location>
    </subcellularLocation>
</comment>
<comment type="caution">
    <text evidence="5">The sequence shown here is derived from an EMBL/GenBank/DDBJ whole genome shotgun (WGS) entry which is preliminary data.</text>
</comment>
<evidence type="ECO:0000259" key="4">
    <source>
        <dbReference type="SMART" id="SM00470"/>
    </source>
</evidence>
<dbReference type="FunFam" id="3.90.1530.30:FF:000001">
    <property type="entry name" value="Chromosome partitioning protein ParB"/>
    <property type="match status" value="1"/>
</dbReference>
<dbReference type="SMART" id="SM00470">
    <property type="entry name" value="ParB"/>
    <property type="match status" value="1"/>
</dbReference>
<evidence type="ECO:0000313" key="5">
    <source>
        <dbReference type="EMBL" id="MBU3805767.1"/>
    </source>
</evidence>
<sequence length="267" mass="30133">MLAPRKKCNAKVWMLSVEQIVPSPFQARTQFEEQELSGLAVSILEHGLLQPITVRKVHGGYELVAGERRLRACRMAGLKQVPAILRDYPDDQTAALGLVENLQRQDLNPFEQARGIREMIQRWGCTQEQAAKRLGMAQPTLNNKLRLLQLPEELQQFCLEHHLGERHARAVLRLENPEQQAKALQQFVAGGMNARQADALVDGMLQQKPEKPKRRVMVKDVRIFANTIQKAIQVMVEAGIPASARKQEGEDYLEYIVHIPLQKTGGA</sequence>
<dbReference type="AlphaFoldDB" id="A0A948T1D1"/>
<dbReference type="CDD" id="cd16393">
    <property type="entry name" value="SPO0J_N"/>
    <property type="match status" value="1"/>
</dbReference>